<organism evidence="1 2">
    <name type="scientific">Romanomermis culicivorax</name>
    <name type="common">Nematode worm</name>
    <dbReference type="NCBI Taxonomy" id="13658"/>
    <lineage>
        <taxon>Eukaryota</taxon>
        <taxon>Metazoa</taxon>
        <taxon>Ecdysozoa</taxon>
        <taxon>Nematoda</taxon>
        <taxon>Enoplea</taxon>
        <taxon>Dorylaimia</taxon>
        <taxon>Mermithida</taxon>
        <taxon>Mermithoidea</taxon>
        <taxon>Mermithidae</taxon>
        <taxon>Romanomermis</taxon>
    </lineage>
</organism>
<evidence type="ECO:0000313" key="2">
    <source>
        <dbReference type="WBParaSite" id="nRc.2.0.1.t22020-RA"/>
    </source>
</evidence>
<evidence type="ECO:0000313" key="1">
    <source>
        <dbReference type="Proteomes" id="UP000887565"/>
    </source>
</evidence>
<dbReference type="Proteomes" id="UP000887565">
    <property type="component" value="Unplaced"/>
</dbReference>
<keyword evidence="1" id="KW-1185">Reference proteome</keyword>
<proteinExistence type="predicted"/>
<accession>A0A915J7A6</accession>
<sequence length="348" mass="40730">MYRNRLLRDVLIAFRTIHTGRRLEADYLAGLEIQSQRNLAVEKLKFRVEAFQPSTVKTPVHDQFAKVGVKKFLDDMEMSLKQKNFILANDLHMLCGLFFRLSSLNELCQNQVVETCGLERIVNLLRMIVERQEQFKGAKSLELLCHGLSKLNIIFEDKPVNDRLEVLLKPIVPQLLSRIFACEQQITLSNIMRLSKVVKYDFSDDEKTKIARLVWKKFQMNYKRTTSSRSYFALLDMAKLFVKLDVNEEKGSFEWVDDFLEYWISHVGFASGTACRLRAHWYLNFVLIGLKNGKYNVVNEQKVLWSSGLRENRSFILDSEVETLMRYVERMPMNDETCKQLAEECNLL</sequence>
<dbReference type="AlphaFoldDB" id="A0A915J7A6"/>
<reference evidence="2" key="1">
    <citation type="submission" date="2022-11" db="UniProtKB">
        <authorList>
            <consortium name="WormBaseParasite"/>
        </authorList>
    </citation>
    <scope>IDENTIFICATION</scope>
</reference>
<dbReference type="WBParaSite" id="nRc.2.0.1.t22020-RA">
    <property type="protein sequence ID" value="nRc.2.0.1.t22020-RA"/>
    <property type="gene ID" value="nRc.2.0.1.g22020"/>
</dbReference>
<name>A0A915J7A6_ROMCU</name>
<protein>
    <submittedName>
        <fullName evidence="2">Uncharacterized protein</fullName>
    </submittedName>
</protein>